<protein>
    <submittedName>
        <fullName evidence="2">Membrane trafficking and cell signaling protein HRS, contains VHS and FYVE domains</fullName>
    </submittedName>
</protein>
<feature type="region of interest" description="Disordered" evidence="1">
    <location>
        <begin position="1"/>
        <end position="119"/>
    </location>
</feature>
<dbReference type="CDD" id="cd19817">
    <property type="entry name" value="Bbox1_ANCHR-like"/>
    <property type="match status" value="1"/>
</dbReference>
<dbReference type="AlphaFoldDB" id="A0A0P1BHI1"/>
<dbReference type="EMBL" id="CCYA01000267">
    <property type="protein sequence ID" value="CEH15640.1"/>
    <property type="molecule type" value="Genomic_DNA"/>
</dbReference>
<reference evidence="3" key="1">
    <citation type="submission" date="2014-09" db="EMBL/GenBank/DDBJ databases">
        <authorList>
            <person name="Sharma Rahul"/>
            <person name="Thines Marco"/>
        </authorList>
    </citation>
    <scope>NUCLEOTIDE SEQUENCE [LARGE SCALE GENOMIC DNA]</scope>
</reference>
<dbReference type="Proteomes" id="UP000054845">
    <property type="component" value="Unassembled WGS sequence"/>
</dbReference>
<accession>A0A0P1BHI1</accession>
<dbReference type="STRING" id="401625.A0A0P1BHI1"/>
<feature type="region of interest" description="Disordered" evidence="1">
    <location>
        <begin position="149"/>
        <end position="174"/>
    </location>
</feature>
<dbReference type="OrthoDB" id="5407799at2759"/>
<feature type="compositionally biased region" description="Basic and acidic residues" evidence="1">
    <location>
        <begin position="76"/>
        <end position="94"/>
    </location>
</feature>
<dbReference type="InterPro" id="IPR044553">
    <property type="entry name" value="Bbox1_ANCHR"/>
</dbReference>
<keyword evidence="3" id="KW-1185">Reference proteome</keyword>
<proteinExistence type="predicted"/>
<sequence length="280" mass="30339">MGSLEDRLRALRSAHASKGAAQTRSSGSTSAPQPLCSNDESSALHAGKDATSADAHGNELMSQGKTGDGNEDEIEALIRRTREEVELRRQHGAEVDQDEVEDDEEDDVESCATSRHSAGRSVAAFSGLTNQASGPSWALPEVPMDIFSALPTVPRDPPPDATSEDVHLRHGIDPGRDLSSFSALARLDTKKLSAPGTGPSKGANIRLSKQENEEEEDMEGWCCICNEDASLQCVGCDSDPYCSQCWAEGHGGMDRDELREHKTVPLEPRWKRDKRRAVMS</sequence>
<feature type="region of interest" description="Disordered" evidence="1">
    <location>
        <begin position="190"/>
        <end position="212"/>
    </location>
</feature>
<dbReference type="PANTHER" id="PTHR46603">
    <property type="entry name" value="ABSCISSION/NOCUT CHECKPOINT REGULATOR"/>
    <property type="match status" value="1"/>
</dbReference>
<feature type="compositionally biased region" description="Basic and acidic residues" evidence="1">
    <location>
        <begin position="164"/>
        <end position="174"/>
    </location>
</feature>
<dbReference type="SUPFAM" id="SSF57845">
    <property type="entry name" value="B-box zinc-binding domain"/>
    <property type="match status" value="1"/>
</dbReference>
<evidence type="ECO:0000256" key="1">
    <source>
        <dbReference type="SAM" id="MobiDB-lite"/>
    </source>
</evidence>
<feature type="compositionally biased region" description="Acidic residues" evidence="1">
    <location>
        <begin position="95"/>
        <end position="109"/>
    </location>
</feature>
<dbReference type="Pfam" id="PF22586">
    <property type="entry name" value="ANCHR-like_BBOX"/>
    <property type="match status" value="1"/>
</dbReference>
<name>A0A0P1BHI1_9BASI</name>
<evidence type="ECO:0000313" key="3">
    <source>
        <dbReference type="Proteomes" id="UP000054845"/>
    </source>
</evidence>
<organism evidence="2 3">
    <name type="scientific">Ceraceosorus bombacis</name>
    <dbReference type="NCBI Taxonomy" id="401625"/>
    <lineage>
        <taxon>Eukaryota</taxon>
        <taxon>Fungi</taxon>
        <taxon>Dikarya</taxon>
        <taxon>Basidiomycota</taxon>
        <taxon>Ustilaginomycotina</taxon>
        <taxon>Exobasidiomycetes</taxon>
        <taxon>Ceraceosorales</taxon>
        <taxon>Ceraceosoraceae</taxon>
        <taxon>Ceraceosorus</taxon>
    </lineage>
</organism>
<dbReference type="PANTHER" id="PTHR46603:SF1">
    <property type="entry name" value="ABSCISSION_NOCUT CHECKPOINT REGULATOR"/>
    <property type="match status" value="1"/>
</dbReference>
<feature type="compositionally biased region" description="Polar residues" evidence="1">
    <location>
        <begin position="20"/>
        <end position="41"/>
    </location>
</feature>
<evidence type="ECO:0000313" key="2">
    <source>
        <dbReference type="EMBL" id="CEH15640.1"/>
    </source>
</evidence>